<evidence type="ECO:0000256" key="3">
    <source>
        <dbReference type="SAM" id="SignalP"/>
    </source>
</evidence>
<dbReference type="Proteomes" id="UP000501060">
    <property type="component" value="Chromosome"/>
</dbReference>
<feature type="chain" id="PRO_5032787118" evidence="3">
    <location>
        <begin position="25"/>
        <end position="2779"/>
    </location>
</feature>
<keyword evidence="5" id="KW-1185">Reference proteome</keyword>
<feature type="signal peptide" evidence="3">
    <location>
        <begin position="1"/>
        <end position="24"/>
    </location>
</feature>
<evidence type="ECO:0000256" key="1">
    <source>
        <dbReference type="SAM" id="Coils"/>
    </source>
</evidence>
<reference evidence="4 5" key="1">
    <citation type="submission" date="2020-04" db="EMBL/GenBank/DDBJ databases">
        <title>Novel Mycoplasma species detected in Phocoena phocoena (harbor porpoise) from the USA.</title>
        <authorList>
            <person name="Volokhov D.V."/>
        </authorList>
    </citation>
    <scope>NUCLEOTIDE SEQUENCE [LARGE SCALE GENOMIC DNA]</scope>
    <source>
        <strain evidence="4 5">Phocoena C-264-GEN</strain>
    </source>
</reference>
<feature type="coiled-coil region" evidence="1">
    <location>
        <begin position="471"/>
        <end position="521"/>
    </location>
</feature>
<feature type="coiled-coil region" evidence="1">
    <location>
        <begin position="1749"/>
        <end position="1776"/>
    </location>
</feature>
<name>A0A858U416_9MOLU</name>
<accession>A0A858U416</accession>
<feature type="coiled-coil region" evidence="1">
    <location>
        <begin position="924"/>
        <end position="951"/>
    </location>
</feature>
<feature type="compositionally biased region" description="Polar residues" evidence="2">
    <location>
        <begin position="2744"/>
        <end position="2753"/>
    </location>
</feature>
<evidence type="ECO:0000313" key="4">
    <source>
        <dbReference type="EMBL" id="QJG66761.1"/>
    </source>
</evidence>
<evidence type="ECO:0000313" key="5">
    <source>
        <dbReference type="Proteomes" id="UP000501060"/>
    </source>
</evidence>
<dbReference type="EMBL" id="CP051481">
    <property type="protein sequence ID" value="QJG66761.1"/>
    <property type="molecule type" value="Genomic_DNA"/>
</dbReference>
<feature type="coiled-coil region" evidence="1">
    <location>
        <begin position="639"/>
        <end position="704"/>
    </location>
</feature>
<protein>
    <submittedName>
        <fullName evidence="4">Uncharacterized protein</fullName>
    </submittedName>
</protein>
<gene>
    <name evidence="4" type="ORF">HGG69_00230</name>
</gene>
<proteinExistence type="predicted"/>
<sequence length="2779" mass="315966">MKNKKNKKMALLALLGIIPAAALAITVPLLHSNSEATIPKAETTSFKELDSETEKAKNFLKDNKDKLLPEDKKRLEKELQYAEQLLKGDSDILNNNELPVSKMIEQRNLIKKLQAEVLVNCANSVEELELAFNEYNQILNSPDLLKKAQELQQKLINDFKEGEDNSQAKSVFVAATNKICDEQFAITNPLEKLMYEYERQQYQKTSRLHIAQETSKISKIINLITKRLKADVLTRDAVIELESFFKTNLTNSLLKESTNNKSSKENIQAKLQKAKAEIEKTALDSNIKVEIFKEIDALEAFVTNNWGTLASAELIDLGNVENIITAEQVVDSYLNNIVNNAANWFKDETEITKLINQSLEKVQSLNTVLEQKFQKPLNEVIKKAQDFVSNQNKSEAFEFLSQFNKEVYSINLAKRLHDEAIKNVTGTKLLSEETKNKYIEEINKINYDNLLDFTTALHKVESDCIFENAVKSELNDKIDKLIKQAQNSIQNISDKSIKVSNAELLEKLNNVESTLKAAQEEQNSNDEIEAIYEECLDVVRNINKEELKHYVKLISEQAALKDCPKAMKQDFADSKPKYELAFKETSTATRSELIKSTEFLNKYYDDIRVAIEVTKIDNKCDIFKEDVNEMWNGIESNAKNVLLKELNTIKQNIRNVQNDPNLSYEQKIAKLNELNDNAEDLKQKLQEIKELENQNNDADKLYEEYIKPSKAVRVEFGEQIKKLKEAQELALKAMNDPLRSDGMPEIAADIEKQINDLRKAIGEFEKQNQSKSVNDLIKGVFGPKRSNSGEPTTVESILSDKVNKLADEIQNPDPSLKQSEIDQWRKERKEQLQTIKEAIEITANTEASLKETLQAQEDADATLESLLDSNADPNDPIQQAARTLQEENKKTQADLDKWNKFLSGEEPMDGTTFFDPNIHNKDTVAAMKAKIDELKDKIKANAEKAKLIKEATIVEGKKVTPKDGENAEDEPYSLVNNAINSFLEQKDTAIANIDADANDDNITAVQNTGTSIQKQQALFDALNEAIEAYKDIDPQEFAELRQNLVEKIRENGINPADSESKIVDKINNIKNALKKIEAAKEAKQILLDLEKVKENQLHEDERDKTPRAIFNDIDAEIQKEIDKYQAILKDKDSTLEELEQAQADMRNAIKKYQEEKEVIKEDFENQKNVIKNNIEELLNDEKFLNIIPMNDGTKSQLEELQEEFLDKIENQNNELTNEDLENIKKQIQIRYNKDVFNKEKNKADDMVRQFEEKMNLLDQNAISPEAKAVIQQMKDRIQQLNDAIKDKNTQNDISAVQNATEKMKALQNLLKEQVAAAERLKELEIPGKESEKAALEKALIAFVPSTDEVDSTDKSPILNDSYKLNEAILNSKTLDEAKNEIHENRKTVKELFKEKHDASNAEKGADAQALTDVQALLDKYGEDLNNVGTEVPALTPAEKIAKIKEINKQINKVKSNMPKIIALAEKVTEAEKRIAETSEVPDATNLEKELKDQITAKLAEAKALYGDPSKYNELQDKEREITALLKQLDKAKALNKKIFDLDNAIKGIEFAEGTNLNKDEAKTNLIKYLKKLISYSSSILENPTQLDTLDSVVSKALLHVEELKNKLSEQSAALNDLSAQYKSDSYGYIKDAKNIADVIMTAVPAMPGDQFNFVELTKELENKAKTLTKSFQKAKNIYNERKNAINQIINDQTGFAIVEEKELTSDNTDNKYDELLKDLTIFYKEQLNKLKESEDVDSIRQKLLDTTIIHGLFAKYKEMADEIKLAQNEMARIDSLNSISADLAEIKTALETQITEVQKAQSTDTANNWYYNTNTEIAANAKINKVKSLRLKIDLFITHSEKTQILNNDTELTAEQKLPLQKILDGMKEELESNDSLNNQAGYDTLRNKYLENGRNSFDLSYKNSKDLLAILNSANEYNIDTKTEHADYKNAEEEAFKNTYFTPLIKQIATGFDLLVAENHNEEQKQKTMILINDLTEGFIAKINNAKTVQVRAIKTEAQEIDKFIKDTYGDTFNVLPDFTADAIEALQDSVQINTMDDVKTYHDKLNKAKTAVAAQKEAIVTYEKEQLSKAKERLSKFHDYLSTGMLYSLVNLQDKQDSFVKDIQTAQAIIDNSVENFKTLTKVSQKTLNKLNQDYTLLKNQSKSSIQFVTNKLEEFKSQLTEGAEKNLISFIKVLGEKFDITSLTTGINEFINTIQSKQKAKFDEGAEAKLKANPENLDLNAEFEYYRDLLDLTATSYKKLQSIIGKVSSSSSSNASTLVSLYNLYIDQRTNFTDMLSLIAGSNNQEYDANNNAEFSNIISSFKIVANSTISIKELVNNDSNSFSQQLPNLLKVYKSAVGLDKWIKKQSNISFFFDYLNKSVNESHNYEDIKTNDDILLEDFIEKVNGLTVTNDEILLNDQTELLNMFEKFMILKNTTMPYNLDNVKVYLVKSEGQTEFVPVYLQTDTSIKKTKLSLKVVYEQPTSSNNFFNDVSSYSQTFTDIWVTFNTFKNYEVTLDDIPLNINNNAEWDQKTLFTASKAGWNNKNLLSNFVGSIIQNGAIYAAQNGFKYFTEDVRDEVINGTVSKEEDRSTSNNLKFKIRFNNEATNKHVQKDKYKQSADLMFWSQADADTRMDGVSTNRGSANYWIPWFVAIPLEYKKDYTGAKNDYGAVFFFSLEISQGLEFYSNTDLGIQFKHNTQWIWNNVFIPNSDDLYAEIDEHYEAHKDIVGWTKAASTAAVAITHNQNKGNKSLGKKWTKDSSVSSKGISNQEFRDEVDCFKITNNLHPKNKEEGR</sequence>
<organism evidence="4 5">
    <name type="scientific">Mycoplasma phocoenae</name>
    <dbReference type="NCBI Taxonomy" id="754517"/>
    <lineage>
        <taxon>Bacteria</taxon>
        <taxon>Bacillati</taxon>
        <taxon>Mycoplasmatota</taxon>
        <taxon>Mollicutes</taxon>
        <taxon>Mycoplasmataceae</taxon>
        <taxon>Mycoplasma</taxon>
    </lineage>
</organism>
<keyword evidence="3" id="KW-0732">Signal</keyword>
<feature type="region of interest" description="Disordered" evidence="2">
    <location>
        <begin position="2733"/>
        <end position="2753"/>
    </location>
</feature>
<evidence type="ECO:0000256" key="2">
    <source>
        <dbReference type="SAM" id="MobiDB-lite"/>
    </source>
</evidence>
<keyword evidence="1" id="KW-0175">Coiled coil</keyword>
<dbReference type="KEGG" id="mphe:HGG69_00230"/>
<feature type="coiled-coil region" evidence="1">
    <location>
        <begin position="1062"/>
        <end position="1323"/>
    </location>
</feature>
<dbReference type="RefSeq" id="WP_169604812.1">
    <property type="nucleotide sequence ID" value="NZ_CP051481.1"/>
</dbReference>